<gene>
    <name evidence="1" type="ORF">F5X68DRAFT_189859</name>
</gene>
<keyword evidence="2" id="KW-1185">Reference proteome</keyword>
<dbReference type="AlphaFoldDB" id="A0A9P9ADY9"/>
<evidence type="ECO:0000313" key="1">
    <source>
        <dbReference type="EMBL" id="KAH6689123.1"/>
    </source>
</evidence>
<protein>
    <submittedName>
        <fullName evidence="1">Uncharacterized protein</fullName>
    </submittedName>
</protein>
<accession>A0A9P9ADY9</accession>
<sequence length="234" mass="26678">MAPLPTVAKLPVKFDAGLLKIKDFIEPFAQLRAHPKLKLEKAKLKTHELEFPLSTKGQEGQEPETIRIILTRRCDLDDKFFEKIAKLAEIHNSKNCCLYIILGNVPPNDPRADLLAFDARLMALKPYPIQAMAFKDIAQMAASIENMHLMYKDIRERVEEFWNDVPGAYRKFFNMAVPDIPIPEEVIERLLQVCPTINDLVATMRDHDGRNVIRAVAGRYPGDKLIAFLKRGSL</sequence>
<dbReference type="EMBL" id="JAGSXJ010000008">
    <property type="protein sequence ID" value="KAH6689123.1"/>
    <property type="molecule type" value="Genomic_DNA"/>
</dbReference>
<organism evidence="1 2">
    <name type="scientific">Plectosphaerella plurivora</name>
    <dbReference type="NCBI Taxonomy" id="936078"/>
    <lineage>
        <taxon>Eukaryota</taxon>
        <taxon>Fungi</taxon>
        <taxon>Dikarya</taxon>
        <taxon>Ascomycota</taxon>
        <taxon>Pezizomycotina</taxon>
        <taxon>Sordariomycetes</taxon>
        <taxon>Hypocreomycetidae</taxon>
        <taxon>Glomerellales</taxon>
        <taxon>Plectosphaerellaceae</taxon>
        <taxon>Plectosphaerella</taxon>
    </lineage>
</organism>
<dbReference type="Proteomes" id="UP000770015">
    <property type="component" value="Unassembled WGS sequence"/>
</dbReference>
<comment type="caution">
    <text evidence="1">The sequence shown here is derived from an EMBL/GenBank/DDBJ whole genome shotgun (WGS) entry which is preliminary data.</text>
</comment>
<proteinExistence type="predicted"/>
<dbReference type="OrthoDB" id="10510035at2759"/>
<evidence type="ECO:0000313" key="2">
    <source>
        <dbReference type="Proteomes" id="UP000770015"/>
    </source>
</evidence>
<name>A0A9P9ADY9_9PEZI</name>
<reference evidence="1" key="1">
    <citation type="journal article" date="2021" name="Nat. Commun.">
        <title>Genetic determinants of endophytism in the Arabidopsis root mycobiome.</title>
        <authorList>
            <person name="Mesny F."/>
            <person name="Miyauchi S."/>
            <person name="Thiergart T."/>
            <person name="Pickel B."/>
            <person name="Atanasova L."/>
            <person name="Karlsson M."/>
            <person name="Huettel B."/>
            <person name="Barry K.W."/>
            <person name="Haridas S."/>
            <person name="Chen C."/>
            <person name="Bauer D."/>
            <person name="Andreopoulos W."/>
            <person name="Pangilinan J."/>
            <person name="LaButti K."/>
            <person name="Riley R."/>
            <person name="Lipzen A."/>
            <person name="Clum A."/>
            <person name="Drula E."/>
            <person name="Henrissat B."/>
            <person name="Kohler A."/>
            <person name="Grigoriev I.V."/>
            <person name="Martin F.M."/>
            <person name="Hacquard S."/>
        </authorList>
    </citation>
    <scope>NUCLEOTIDE SEQUENCE</scope>
    <source>
        <strain evidence="1">MPI-SDFR-AT-0117</strain>
    </source>
</reference>